<sequence>MAALAKPPRYSFVTPTQEPAMNDLSPARLMEVGMGFWPAKTLLSAVELELFTHLGAGPMTGAQLQAAAGLHARANPDFFDALLALGFLERDGNGPAARYRNTPETAAFLDRNRAGYIGGFLEMANARLYPFWGDLTEALRTGKPQNEIKRTGASMFAELYRDPARLEQFMRAMSGISAGNFRAFAEAFDFSRYTTLCDVGGATGQLSMFVARRHPHMRCISADLPEVTAIAAREIAAAGLSDRVTVQSIDFLRDPLPRADVITMGMILHDWNLETKRHLVRAAFEALPPGGAFVVVENLIDDARRENAFGLLMSLNMLIEFGDAFDFTGSDFAGWCREAGFSRTEVIGLGGPASAGVAYK</sequence>
<evidence type="ECO:0000313" key="7">
    <source>
        <dbReference type="EMBL" id="QSX78915.1"/>
    </source>
</evidence>
<evidence type="ECO:0008006" key="9">
    <source>
        <dbReference type="Google" id="ProtNLM"/>
    </source>
</evidence>
<dbReference type="Gene3D" id="1.10.10.10">
    <property type="entry name" value="Winged helix-like DNA-binding domain superfamily/Winged helix DNA-binding domain"/>
    <property type="match status" value="1"/>
</dbReference>
<keyword evidence="1" id="KW-0489">Methyltransferase</keyword>
<dbReference type="InterPro" id="IPR036390">
    <property type="entry name" value="WH_DNA-bd_sf"/>
</dbReference>
<feature type="domain" description="O-methyltransferase dimerisation" evidence="6">
    <location>
        <begin position="34"/>
        <end position="109"/>
    </location>
</feature>
<evidence type="ECO:0000256" key="3">
    <source>
        <dbReference type="ARBA" id="ARBA00022691"/>
    </source>
</evidence>
<dbReference type="Pfam" id="PF00891">
    <property type="entry name" value="Methyltransf_2"/>
    <property type="match status" value="1"/>
</dbReference>
<evidence type="ECO:0000259" key="6">
    <source>
        <dbReference type="Pfam" id="PF08100"/>
    </source>
</evidence>
<dbReference type="InterPro" id="IPR016461">
    <property type="entry name" value="COMT-like"/>
</dbReference>
<dbReference type="GO" id="GO:0008171">
    <property type="term" value="F:O-methyltransferase activity"/>
    <property type="evidence" value="ECO:0007669"/>
    <property type="project" value="InterPro"/>
</dbReference>
<feature type="domain" description="O-methyltransferase C-terminal" evidence="5">
    <location>
        <begin position="132"/>
        <end position="342"/>
    </location>
</feature>
<dbReference type="PANTHER" id="PTHR43712:SF2">
    <property type="entry name" value="O-METHYLTRANSFERASE CICE"/>
    <property type="match status" value="1"/>
</dbReference>
<dbReference type="InterPro" id="IPR012967">
    <property type="entry name" value="COMT_dimerisation"/>
</dbReference>
<keyword evidence="3" id="KW-0949">S-adenosyl-L-methionine</keyword>
<protein>
    <recommendedName>
        <fullName evidence="9">Methyltransferase</fullName>
    </recommendedName>
</protein>
<feature type="active site" description="Proton acceptor" evidence="4">
    <location>
        <position position="269"/>
    </location>
</feature>
<dbReference type="KEGG" id="lsf:I8J32_003030"/>
<gene>
    <name evidence="7" type="ORF">I8J32_003030</name>
</gene>
<dbReference type="Pfam" id="PF08100">
    <property type="entry name" value="Dimerisation"/>
    <property type="match status" value="1"/>
</dbReference>
<dbReference type="PANTHER" id="PTHR43712">
    <property type="entry name" value="PUTATIVE (AFU_ORTHOLOGUE AFUA_4G14580)-RELATED"/>
    <property type="match status" value="1"/>
</dbReference>
<proteinExistence type="predicted"/>
<keyword evidence="2" id="KW-0808">Transferase</keyword>
<dbReference type="InterPro" id="IPR036388">
    <property type="entry name" value="WH-like_DNA-bd_sf"/>
</dbReference>
<organism evidence="7 8">
    <name type="scientific">Agrilutibacter solisilvae</name>
    <dbReference type="NCBI Taxonomy" id="2763317"/>
    <lineage>
        <taxon>Bacteria</taxon>
        <taxon>Pseudomonadati</taxon>
        <taxon>Pseudomonadota</taxon>
        <taxon>Gammaproteobacteria</taxon>
        <taxon>Lysobacterales</taxon>
        <taxon>Lysobacteraceae</taxon>
        <taxon>Agrilutibacter</taxon>
    </lineage>
</organism>
<reference evidence="7 8" key="1">
    <citation type="submission" date="2021-03" db="EMBL/GenBank/DDBJ databases">
        <title>Lysobacter sp. nov. isolated from soil of gangwondo yeongwol, south Korea.</title>
        <authorList>
            <person name="Kim K.R."/>
            <person name="Kim K.H."/>
            <person name="Jeon C.O."/>
        </authorList>
    </citation>
    <scope>NUCLEOTIDE SEQUENCE [LARGE SCALE GENOMIC DNA]</scope>
    <source>
        <strain evidence="7 8">R19</strain>
    </source>
</reference>
<evidence type="ECO:0000313" key="8">
    <source>
        <dbReference type="Proteomes" id="UP000639274"/>
    </source>
</evidence>
<dbReference type="Gene3D" id="3.40.50.150">
    <property type="entry name" value="Vaccinia Virus protein VP39"/>
    <property type="match status" value="1"/>
</dbReference>
<dbReference type="EMBL" id="CP071518">
    <property type="protein sequence ID" value="QSX78915.1"/>
    <property type="molecule type" value="Genomic_DNA"/>
</dbReference>
<keyword evidence="8" id="KW-1185">Reference proteome</keyword>
<dbReference type="AlphaFoldDB" id="A0A974Y1Y3"/>
<evidence type="ECO:0000256" key="4">
    <source>
        <dbReference type="PIRSR" id="PIRSR005739-1"/>
    </source>
</evidence>
<dbReference type="SUPFAM" id="SSF46785">
    <property type="entry name" value="Winged helix' DNA-binding domain"/>
    <property type="match status" value="1"/>
</dbReference>
<dbReference type="InterPro" id="IPR001077">
    <property type="entry name" value="COMT_C"/>
</dbReference>
<dbReference type="GO" id="GO:0046983">
    <property type="term" value="F:protein dimerization activity"/>
    <property type="evidence" value="ECO:0007669"/>
    <property type="project" value="InterPro"/>
</dbReference>
<dbReference type="SUPFAM" id="SSF53335">
    <property type="entry name" value="S-adenosyl-L-methionine-dependent methyltransferases"/>
    <property type="match status" value="1"/>
</dbReference>
<dbReference type="CDD" id="cd02440">
    <property type="entry name" value="AdoMet_MTases"/>
    <property type="match status" value="1"/>
</dbReference>
<accession>A0A974Y1Y3</accession>
<evidence type="ECO:0000259" key="5">
    <source>
        <dbReference type="Pfam" id="PF00891"/>
    </source>
</evidence>
<dbReference type="PIRSF" id="PIRSF005739">
    <property type="entry name" value="O-mtase"/>
    <property type="match status" value="1"/>
</dbReference>
<dbReference type="Proteomes" id="UP000639274">
    <property type="component" value="Chromosome"/>
</dbReference>
<dbReference type="InterPro" id="IPR029063">
    <property type="entry name" value="SAM-dependent_MTases_sf"/>
</dbReference>
<evidence type="ECO:0000256" key="1">
    <source>
        <dbReference type="ARBA" id="ARBA00022603"/>
    </source>
</evidence>
<dbReference type="PROSITE" id="PS51683">
    <property type="entry name" value="SAM_OMT_II"/>
    <property type="match status" value="1"/>
</dbReference>
<name>A0A974Y1Y3_9GAMM</name>
<dbReference type="GO" id="GO:0032259">
    <property type="term" value="P:methylation"/>
    <property type="evidence" value="ECO:0007669"/>
    <property type="project" value="UniProtKB-KW"/>
</dbReference>
<dbReference type="RefSeq" id="WP_200615270.1">
    <property type="nucleotide sequence ID" value="NZ_CP071518.1"/>
</dbReference>
<evidence type="ECO:0000256" key="2">
    <source>
        <dbReference type="ARBA" id="ARBA00022679"/>
    </source>
</evidence>